<reference evidence="4 5" key="1">
    <citation type="submission" date="2016-02" db="EMBL/GenBank/DDBJ databases">
        <authorList>
            <person name="Wen L."/>
            <person name="He K."/>
            <person name="Yang H."/>
        </authorList>
    </citation>
    <scope>NUCLEOTIDE SEQUENCE [LARGE SCALE GENOMIC DNA]</scope>
    <source>
        <strain evidence="4 5">CZ1127</strain>
    </source>
</reference>
<dbReference type="InterPro" id="IPR008928">
    <property type="entry name" value="6-hairpin_glycosidase_sf"/>
</dbReference>
<dbReference type="GO" id="GO:0008422">
    <property type="term" value="F:beta-glucosidase activity"/>
    <property type="evidence" value="ECO:0007669"/>
    <property type="project" value="TreeGrafter"/>
</dbReference>
<feature type="chain" id="PRO_5008532393" description="Glycosyl-hydrolase family 116 catalytic region domain-containing protein" evidence="1">
    <location>
        <begin position="24"/>
        <end position="827"/>
    </location>
</feature>
<organism evidence="4 5">
    <name type="scientific">Wenyingzhuangia fucanilytica</name>
    <dbReference type="NCBI Taxonomy" id="1790137"/>
    <lineage>
        <taxon>Bacteria</taxon>
        <taxon>Pseudomonadati</taxon>
        <taxon>Bacteroidota</taxon>
        <taxon>Flavobacteriia</taxon>
        <taxon>Flavobacteriales</taxon>
        <taxon>Flavobacteriaceae</taxon>
        <taxon>Wenyingzhuangia</taxon>
    </lineage>
</organism>
<dbReference type="InterPro" id="IPR024462">
    <property type="entry name" value="GH116_N"/>
</dbReference>
<dbReference type="Pfam" id="PF04685">
    <property type="entry name" value="DUF608"/>
    <property type="match status" value="1"/>
</dbReference>
<dbReference type="SUPFAM" id="SSF48208">
    <property type="entry name" value="Six-hairpin glycosidases"/>
    <property type="match status" value="1"/>
</dbReference>
<dbReference type="InterPro" id="IPR012341">
    <property type="entry name" value="6hp_glycosidase-like_sf"/>
</dbReference>
<dbReference type="PROSITE" id="PS51257">
    <property type="entry name" value="PROKAR_LIPOPROTEIN"/>
    <property type="match status" value="1"/>
</dbReference>
<feature type="domain" description="Glycosyl-hydrolase family 116 N-terminal" evidence="3">
    <location>
        <begin position="98"/>
        <end position="362"/>
    </location>
</feature>
<feature type="signal peptide" evidence="1">
    <location>
        <begin position="1"/>
        <end position="23"/>
    </location>
</feature>
<keyword evidence="5" id="KW-1185">Reference proteome</keyword>
<dbReference type="EMBL" id="CP014224">
    <property type="protein sequence ID" value="ANW95304.1"/>
    <property type="molecule type" value="Genomic_DNA"/>
</dbReference>
<dbReference type="AlphaFoldDB" id="A0A1B1Y3F8"/>
<dbReference type="PANTHER" id="PTHR12654:SF0">
    <property type="entry name" value="NON-LYSOSOMAL GLUCOSYLCERAMIDASE"/>
    <property type="match status" value="1"/>
</dbReference>
<dbReference type="Pfam" id="PF12215">
    <property type="entry name" value="Glyco_hydr_116N"/>
    <property type="match status" value="1"/>
</dbReference>
<accession>A0A1B1Y3F8</accession>
<evidence type="ECO:0000313" key="4">
    <source>
        <dbReference type="EMBL" id="ANW95304.1"/>
    </source>
</evidence>
<dbReference type="KEGG" id="wfu:AXE80_02935"/>
<evidence type="ECO:0000313" key="5">
    <source>
        <dbReference type="Proteomes" id="UP000092967"/>
    </source>
</evidence>
<dbReference type="InterPro" id="IPR006775">
    <property type="entry name" value="GH116_catalytic"/>
</dbReference>
<protein>
    <recommendedName>
        <fullName evidence="6">Glycosyl-hydrolase family 116 catalytic region domain-containing protein</fullName>
    </recommendedName>
</protein>
<keyword evidence="1" id="KW-0732">Signal</keyword>
<evidence type="ECO:0000259" key="3">
    <source>
        <dbReference type="Pfam" id="PF12215"/>
    </source>
</evidence>
<evidence type="ECO:0008006" key="6">
    <source>
        <dbReference type="Google" id="ProtNLM"/>
    </source>
</evidence>
<dbReference type="OrthoDB" id="49490at2"/>
<dbReference type="PANTHER" id="PTHR12654">
    <property type="entry name" value="BILE ACID BETA-GLUCOSIDASE-RELATED"/>
    <property type="match status" value="1"/>
</dbReference>
<feature type="domain" description="Glycosyl-hydrolase family 116 catalytic region" evidence="2">
    <location>
        <begin position="481"/>
        <end position="740"/>
    </location>
</feature>
<dbReference type="Gene3D" id="1.50.10.10">
    <property type="match status" value="1"/>
</dbReference>
<gene>
    <name evidence="4" type="ORF">AXE80_02935</name>
</gene>
<evidence type="ECO:0000259" key="2">
    <source>
        <dbReference type="Pfam" id="PF04685"/>
    </source>
</evidence>
<name>A0A1B1Y3F8_9FLAO</name>
<dbReference type="STRING" id="1790137.AXE80_02935"/>
<proteinExistence type="predicted"/>
<dbReference type="GO" id="GO:0005975">
    <property type="term" value="P:carbohydrate metabolic process"/>
    <property type="evidence" value="ECO:0007669"/>
    <property type="project" value="InterPro"/>
</dbReference>
<dbReference type="Proteomes" id="UP000092967">
    <property type="component" value="Chromosome"/>
</dbReference>
<evidence type="ECO:0000256" key="1">
    <source>
        <dbReference type="SAM" id="SignalP"/>
    </source>
</evidence>
<sequence length="827" mass="92905">MKVKKNSIYLLLIALGLATSSCKEDNHSNTSISLKKFTDKMVFKNKGTVSKDMKFERIAINGYYTESNEFYRRFDGPEYLFEIKDTLKVETPSGMRSAIPLGGFGAGSVELRADGSFQDWDIFNNSPATGNRKTQLNNAFMGLWVKEKNKEVVATTLRTHPPKGLPAIDQIEYSGSFPVSKLTLTDSKLPVEAKLYAYSEYKIRDPKASATPCALFSIELHNPNETSAQTSFLFNLPNHIKGNFKVENGLVLTKDGTEPASGNMTLAANGADKVTYAVADDLNVLWNTFNENGAFNTPDKTSGAYGALSAQANLKPGETRTITIALGWYFPNRPISVEIVGNYYTELFDNSTDVVNKALNRLPKTWENILDWNAICFDNTLPEWLQDAMVNSTATITKTSFWTKDNRFRQWESFACPNINPIHIDFSRTLPYDLFFPELKKGIISAHGNAQRENGYIPEKLWTRRTKDKLDHPSPGRVLGDCNPSFILSVYATYKWDNDKAFVDSMWPHVKRAALWQIERSKSLGLPNRLAATYDLSGFGRKDLVSYNAFMHLAALKATMELGKIYGDDELVTLCKDNITTAQKTLKEKFWTGKYFRNWWNVKKQNNDDLHVDTQFAQVWSYMLGLGELMDSTLLKSHLASEISVGETPYGLKVLPHSYKYKDHSASGVNNTIWQAGSIHWTILNLYLGMEPNQSMEQAKKVIEHWSTNINDQWDYADLTSASTGYPHTNSHYGRQLMLWGIPMALSGQQYNASEGVLAFSPKLEPPYRLPFFTAHASGIIDASIGEPILLKLTSGELKLDKLMVNGQILTENVSLKAGEELILDQG</sequence>
<dbReference type="InterPro" id="IPR052566">
    <property type="entry name" value="Non-lysos_glucosylceramidase"/>
</dbReference>
<dbReference type="RefSeq" id="WP_068824404.1">
    <property type="nucleotide sequence ID" value="NZ_CP014224.1"/>
</dbReference>